<dbReference type="InterPro" id="IPR001638">
    <property type="entry name" value="Solute-binding_3/MltF_N"/>
</dbReference>
<reference evidence="3 4" key="1">
    <citation type="journal article" date="2015" name="Stand. Genomic Sci.">
        <title>Genomic Encyclopedia of Bacterial and Archaeal Type Strains, Phase III: the genomes of soil and plant-associated and newly described type strains.</title>
        <authorList>
            <person name="Whitman W.B."/>
            <person name="Woyke T."/>
            <person name="Klenk H.P."/>
            <person name="Zhou Y."/>
            <person name="Lilburn T.G."/>
            <person name="Beck B.J."/>
            <person name="De Vos P."/>
            <person name="Vandamme P."/>
            <person name="Eisen J.A."/>
            <person name="Garrity G."/>
            <person name="Hugenholtz P."/>
            <person name="Kyrpides N.C."/>
        </authorList>
    </citation>
    <scope>NUCLEOTIDE SEQUENCE [LARGE SCALE GENOMIC DNA]</scope>
    <source>
        <strain evidence="3 4">CGMCC 1.10822</strain>
    </source>
</reference>
<dbReference type="SUPFAM" id="SSF53850">
    <property type="entry name" value="Periplasmic binding protein-like II"/>
    <property type="match status" value="1"/>
</dbReference>
<name>A0A562RAU6_9BURK</name>
<dbReference type="AlphaFoldDB" id="A0A562RAU6"/>
<evidence type="ECO:0000256" key="1">
    <source>
        <dbReference type="SAM" id="SignalP"/>
    </source>
</evidence>
<feature type="chain" id="PRO_5022190125" evidence="1">
    <location>
        <begin position="20"/>
        <end position="250"/>
    </location>
</feature>
<keyword evidence="1" id="KW-0732">Signal</keyword>
<gene>
    <name evidence="3" type="ORF">IP91_02014</name>
</gene>
<sequence length="250" mass="28199">MLRAVLAVLTTTLATVATAAAPSTAAWPPLMITGENTPPTSMLVDGKPAGRQTDKVREMLERAGIPHRIDILPWKRAYTMAQRDPLTCVYSTTRTTEREPQFKWVGPIVETDWVLMGRADRRFRLRTLEDARPLRIGTYNGDARDEFLRSRGFLVDPVQNDAANPDKLLLNRIDLWAVAIRPDTDMARQLSRDGLLAPVLVFNRVKLYLACHNSVPDPMIAHMNATFDTMRRDGTFSRIDRRYGAGPNEK</sequence>
<protein>
    <submittedName>
        <fullName evidence="3">Polar amino acid transport system substrate-binding protein</fullName>
    </submittedName>
</protein>
<evidence type="ECO:0000313" key="4">
    <source>
        <dbReference type="Proteomes" id="UP000318431"/>
    </source>
</evidence>
<organism evidence="3 4">
    <name type="scientific">Pseudoduganella lurida</name>
    <dbReference type="NCBI Taxonomy" id="1036180"/>
    <lineage>
        <taxon>Bacteria</taxon>
        <taxon>Pseudomonadati</taxon>
        <taxon>Pseudomonadota</taxon>
        <taxon>Betaproteobacteria</taxon>
        <taxon>Burkholderiales</taxon>
        <taxon>Oxalobacteraceae</taxon>
        <taxon>Telluria group</taxon>
        <taxon>Pseudoduganella</taxon>
    </lineage>
</organism>
<feature type="signal peptide" evidence="1">
    <location>
        <begin position="1"/>
        <end position="19"/>
    </location>
</feature>
<evidence type="ECO:0000313" key="3">
    <source>
        <dbReference type="EMBL" id="TWI66202.1"/>
    </source>
</evidence>
<dbReference type="PANTHER" id="PTHR38834">
    <property type="entry name" value="PERIPLASMIC SUBSTRATE BINDING PROTEIN FAMILY 3"/>
    <property type="match status" value="1"/>
</dbReference>
<keyword evidence="4" id="KW-1185">Reference proteome</keyword>
<dbReference type="RefSeq" id="WP_229474238.1">
    <property type="nucleotide sequence ID" value="NZ_VLLB01000003.1"/>
</dbReference>
<proteinExistence type="predicted"/>
<evidence type="ECO:0000259" key="2">
    <source>
        <dbReference type="Pfam" id="PF00497"/>
    </source>
</evidence>
<feature type="domain" description="Solute-binding protein family 3/N-terminal" evidence="2">
    <location>
        <begin position="33"/>
        <end position="244"/>
    </location>
</feature>
<dbReference type="EMBL" id="VLLB01000003">
    <property type="protein sequence ID" value="TWI66202.1"/>
    <property type="molecule type" value="Genomic_DNA"/>
</dbReference>
<dbReference type="Pfam" id="PF00497">
    <property type="entry name" value="SBP_bac_3"/>
    <property type="match status" value="1"/>
</dbReference>
<comment type="caution">
    <text evidence="3">The sequence shown here is derived from an EMBL/GenBank/DDBJ whole genome shotgun (WGS) entry which is preliminary data.</text>
</comment>
<dbReference type="Gene3D" id="3.40.190.10">
    <property type="entry name" value="Periplasmic binding protein-like II"/>
    <property type="match status" value="2"/>
</dbReference>
<accession>A0A562RAU6</accession>
<dbReference type="PANTHER" id="PTHR38834:SF3">
    <property type="entry name" value="SOLUTE-BINDING PROTEIN FAMILY 3_N-TERMINAL DOMAIN-CONTAINING PROTEIN"/>
    <property type="match status" value="1"/>
</dbReference>
<dbReference type="Proteomes" id="UP000318431">
    <property type="component" value="Unassembled WGS sequence"/>
</dbReference>